<proteinExistence type="predicted"/>
<dbReference type="InterPro" id="IPR003609">
    <property type="entry name" value="Pan_app"/>
</dbReference>
<sequence>MLSRRLKQLVYVSFHIFVVVLFVVANNDFYASVFETQVDFTLLDHVINKTDVADEFECQLECIGNNSCKSFNVHRNGNNTKRLCELNNITRQIKPGDFKRKKGSTCYDSVQAGLNVVVSRQKSSKTKGGQCHPKYKGKLCQTSKKGSSAQHPARLCNEIRDFGDSIGDGEY</sequence>
<dbReference type="EMBL" id="CALNXJ010000005">
    <property type="protein sequence ID" value="CAH3039746.1"/>
    <property type="molecule type" value="Genomic_DNA"/>
</dbReference>
<accession>A0AAU9VXW2</accession>
<name>A0AAU9VXW2_9CNID</name>
<gene>
    <name evidence="3" type="ORF">PMEA_00026342</name>
</gene>
<dbReference type="Pfam" id="PF00024">
    <property type="entry name" value="PAN_1"/>
    <property type="match status" value="1"/>
</dbReference>
<feature type="domain" description="Apple" evidence="2">
    <location>
        <begin position="40"/>
        <end position="107"/>
    </location>
</feature>
<keyword evidence="1" id="KW-1133">Transmembrane helix</keyword>
<keyword evidence="4" id="KW-1185">Reference proteome</keyword>
<keyword evidence="1" id="KW-0472">Membrane</keyword>
<evidence type="ECO:0000313" key="3">
    <source>
        <dbReference type="EMBL" id="CAH3039746.1"/>
    </source>
</evidence>
<dbReference type="Proteomes" id="UP001159428">
    <property type="component" value="Unassembled WGS sequence"/>
</dbReference>
<reference evidence="3 4" key="1">
    <citation type="submission" date="2022-05" db="EMBL/GenBank/DDBJ databases">
        <authorList>
            <consortium name="Genoscope - CEA"/>
            <person name="William W."/>
        </authorList>
    </citation>
    <scope>NUCLEOTIDE SEQUENCE [LARGE SCALE GENOMIC DNA]</scope>
</reference>
<comment type="caution">
    <text evidence="3">The sequence shown here is derived from an EMBL/GenBank/DDBJ whole genome shotgun (WGS) entry which is preliminary data.</text>
</comment>
<dbReference type="AlphaFoldDB" id="A0AAU9VXW2"/>
<protein>
    <recommendedName>
        <fullName evidence="2">Apple domain-containing protein</fullName>
    </recommendedName>
</protein>
<keyword evidence="1" id="KW-0812">Transmembrane</keyword>
<evidence type="ECO:0000256" key="1">
    <source>
        <dbReference type="SAM" id="Phobius"/>
    </source>
</evidence>
<feature type="transmembrane region" description="Helical" evidence="1">
    <location>
        <begin position="9"/>
        <end position="25"/>
    </location>
</feature>
<organism evidence="3 4">
    <name type="scientific">Pocillopora meandrina</name>
    <dbReference type="NCBI Taxonomy" id="46732"/>
    <lineage>
        <taxon>Eukaryota</taxon>
        <taxon>Metazoa</taxon>
        <taxon>Cnidaria</taxon>
        <taxon>Anthozoa</taxon>
        <taxon>Hexacorallia</taxon>
        <taxon>Scleractinia</taxon>
        <taxon>Astrocoeniina</taxon>
        <taxon>Pocilloporidae</taxon>
        <taxon>Pocillopora</taxon>
    </lineage>
</organism>
<evidence type="ECO:0000313" key="4">
    <source>
        <dbReference type="Proteomes" id="UP001159428"/>
    </source>
</evidence>
<evidence type="ECO:0000259" key="2">
    <source>
        <dbReference type="Pfam" id="PF00024"/>
    </source>
</evidence>